<accession>U2MDK8</accession>
<dbReference type="Pfam" id="PF01381">
    <property type="entry name" value="HTH_3"/>
    <property type="match status" value="1"/>
</dbReference>
<dbReference type="InterPro" id="IPR010982">
    <property type="entry name" value="Lambda_DNA-bd_dom_sf"/>
</dbReference>
<keyword evidence="4" id="KW-1185">Reference proteome</keyword>
<dbReference type="CDD" id="cd00093">
    <property type="entry name" value="HTH_XRE"/>
    <property type="match status" value="1"/>
</dbReference>
<dbReference type="RefSeq" id="WP_021681512.1">
    <property type="nucleotide sequence ID" value="NZ_KI260355.1"/>
</dbReference>
<dbReference type="GO" id="GO:0003677">
    <property type="term" value="F:DNA binding"/>
    <property type="evidence" value="ECO:0007669"/>
    <property type="project" value="UniProtKB-KW"/>
</dbReference>
<evidence type="ECO:0000313" key="3">
    <source>
        <dbReference type="EMBL" id="ERJ97393.1"/>
    </source>
</evidence>
<dbReference type="Gene3D" id="1.10.260.40">
    <property type="entry name" value="lambda repressor-like DNA-binding domains"/>
    <property type="match status" value="1"/>
</dbReference>
<proteinExistence type="predicted"/>
<dbReference type="InterPro" id="IPR001387">
    <property type="entry name" value="Cro/C1-type_HTH"/>
</dbReference>
<feature type="domain" description="HTH cro/C1-type" evidence="2">
    <location>
        <begin position="31"/>
        <end position="75"/>
    </location>
</feature>
<dbReference type="Proteomes" id="UP000016662">
    <property type="component" value="Unassembled WGS sequence"/>
</dbReference>
<dbReference type="SMART" id="SM00530">
    <property type="entry name" value="HTH_XRE"/>
    <property type="match status" value="1"/>
</dbReference>
<reference evidence="3 4" key="1">
    <citation type="submission" date="2013-07" db="EMBL/GenBank/DDBJ databases">
        <authorList>
            <person name="Weinstock G."/>
            <person name="Sodergren E."/>
            <person name="Wylie T."/>
            <person name="Fulton L."/>
            <person name="Fulton R."/>
            <person name="Fronick C."/>
            <person name="O'Laughlin M."/>
            <person name="Godfrey J."/>
            <person name="Miner T."/>
            <person name="Herter B."/>
            <person name="Appelbaum E."/>
            <person name="Cordes M."/>
            <person name="Lek S."/>
            <person name="Wollam A."/>
            <person name="Pepin K.H."/>
            <person name="Palsikar V.B."/>
            <person name="Mitreva M."/>
            <person name="Wilson R.K."/>
        </authorList>
    </citation>
    <scope>NUCLEOTIDE SEQUENCE [LARGE SCALE GENOMIC DNA]</scope>
    <source>
        <strain evidence="3 4">ATCC 27760</strain>
    </source>
</reference>
<name>U2MDK8_9FIRM</name>
<dbReference type="eggNOG" id="COG3093">
    <property type="taxonomic scope" value="Bacteria"/>
</dbReference>
<dbReference type="PROSITE" id="PS50943">
    <property type="entry name" value="HTH_CROC1"/>
    <property type="match status" value="1"/>
</dbReference>
<dbReference type="OrthoDB" id="2084861at2"/>
<evidence type="ECO:0000256" key="1">
    <source>
        <dbReference type="ARBA" id="ARBA00023125"/>
    </source>
</evidence>
<evidence type="ECO:0000259" key="2">
    <source>
        <dbReference type="PROSITE" id="PS50943"/>
    </source>
</evidence>
<sequence>MAEQVTGYEGTFPTILRELLECHPKTGEKTTLKALGEYVGIRQQTISLYKNGTTQPTPENLIRIAEYFHVSVDYLLTGISSENKALHEELGLSESAITLMKYAKNTEGFESTAPLIKLLDSLLSDKDFYAFLEELEFKSTQVRNVLNGKFDKSKVGNFNIEGYFIWDLQKFVEEFILKQLQKRGLQIEDSTVSEE</sequence>
<gene>
    <name evidence="3" type="ORF">RUMCAL_00176</name>
</gene>
<dbReference type="SUPFAM" id="SSF47413">
    <property type="entry name" value="lambda repressor-like DNA-binding domains"/>
    <property type="match status" value="1"/>
</dbReference>
<protein>
    <submittedName>
        <fullName evidence="3">DNA-binding helix-turn-helix protein</fullName>
    </submittedName>
</protein>
<dbReference type="HOGENOM" id="CLU_1381642_0_0_9"/>
<dbReference type="PANTHER" id="PTHR46558">
    <property type="entry name" value="TRACRIPTIONAL REGULATORY PROTEIN-RELATED-RELATED"/>
    <property type="match status" value="1"/>
</dbReference>
<keyword evidence="1 3" id="KW-0238">DNA-binding</keyword>
<dbReference type="AlphaFoldDB" id="U2MDK8"/>
<dbReference type="EMBL" id="AWVF01000026">
    <property type="protein sequence ID" value="ERJ97393.1"/>
    <property type="molecule type" value="Genomic_DNA"/>
</dbReference>
<dbReference type="STRING" id="411473.RUMCAL_00176"/>
<dbReference type="PANTHER" id="PTHR46558:SF11">
    <property type="entry name" value="HTH-TYPE TRANSCRIPTIONAL REGULATOR XRE"/>
    <property type="match status" value="1"/>
</dbReference>
<evidence type="ECO:0000313" key="4">
    <source>
        <dbReference type="Proteomes" id="UP000016662"/>
    </source>
</evidence>
<dbReference type="PATRIC" id="fig|411473.3.peg.156"/>
<comment type="caution">
    <text evidence="3">The sequence shown here is derived from an EMBL/GenBank/DDBJ whole genome shotgun (WGS) entry which is preliminary data.</text>
</comment>
<organism evidence="3 4">
    <name type="scientific">Ruminococcus callidus ATCC 27760</name>
    <dbReference type="NCBI Taxonomy" id="411473"/>
    <lineage>
        <taxon>Bacteria</taxon>
        <taxon>Bacillati</taxon>
        <taxon>Bacillota</taxon>
        <taxon>Clostridia</taxon>
        <taxon>Eubacteriales</taxon>
        <taxon>Oscillospiraceae</taxon>
        <taxon>Ruminococcus</taxon>
    </lineage>
</organism>